<keyword evidence="2" id="KW-0963">Cytoplasm</keyword>
<dbReference type="Proteomes" id="UP000504638">
    <property type="component" value="Unplaced"/>
</dbReference>
<evidence type="ECO:0000256" key="3">
    <source>
        <dbReference type="SAM" id="Coils"/>
    </source>
</evidence>
<dbReference type="AlphaFoldDB" id="A0A6G1FZH9"/>
<feature type="region of interest" description="Disordered" evidence="4">
    <location>
        <begin position="936"/>
        <end position="956"/>
    </location>
</feature>
<evidence type="ECO:0000313" key="9">
    <source>
        <dbReference type="RefSeq" id="XP_033532888.1"/>
    </source>
</evidence>
<feature type="region of interest" description="Disordered" evidence="4">
    <location>
        <begin position="172"/>
        <end position="198"/>
    </location>
</feature>
<proteinExistence type="predicted"/>
<dbReference type="PANTHER" id="PTHR43941:SF1">
    <property type="entry name" value="STRUCTURAL MAINTENANCE OF CHROMOSOMES PROTEIN 2"/>
    <property type="match status" value="1"/>
</dbReference>
<dbReference type="GO" id="GO:0000796">
    <property type="term" value="C:condensin complex"/>
    <property type="evidence" value="ECO:0007669"/>
    <property type="project" value="TreeGrafter"/>
</dbReference>
<dbReference type="OrthoDB" id="10255000at2759"/>
<evidence type="ECO:0000313" key="8">
    <source>
        <dbReference type="Proteomes" id="UP000504638"/>
    </source>
</evidence>
<feature type="compositionally biased region" description="Low complexity" evidence="4">
    <location>
        <begin position="100"/>
        <end position="111"/>
    </location>
</feature>
<dbReference type="GeneID" id="54417098"/>
<dbReference type="GO" id="GO:0007076">
    <property type="term" value="P:mitotic chromosome condensation"/>
    <property type="evidence" value="ECO:0007669"/>
    <property type="project" value="TreeGrafter"/>
</dbReference>
<feature type="compositionally biased region" description="Low complexity" evidence="4">
    <location>
        <begin position="10"/>
        <end position="28"/>
    </location>
</feature>
<evidence type="ECO:0000256" key="2">
    <source>
        <dbReference type="ARBA" id="ARBA00022490"/>
    </source>
</evidence>
<evidence type="ECO:0000256" key="1">
    <source>
        <dbReference type="ARBA" id="ARBA00004496"/>
    </source>
</evidence>
<sequence length="1271" mass="143873">MSSTDSLTASRPSFFRSRQDSQRSSTSSIAHSDLSGDAPSEATLSADYALQSGGAVSSSSAIRPTDLSRHPSMGSVVSGISSVSGYSDSPGPGGFHRNISGLSALSELSSARDGVLEPLDEERETSRSPSATPPLTPRPGTAVNDGAGITDTVIAQHVSNITVPETVAREFRERHAREDPPRPGTSGKMSTTSGGTGLRHTLTLKEQNSKIDKLSKENFDLKLKIHFLDQALQRRSDEGVRELVQENVKLHTDLTNEKKESLAQRKRAREAERRARNLEDEVRELKAAVKAANQGKEDRKAEESTETAILEDEITYLRECLEHSEITTEKLREDVMAKEVEKRRMADYIKNVQAADAAGRERDGKGVEEAMEMWKDLLEAETARREQADEDTQKLRDELRRLRADTQNTTNNHNVRTTYNIRNHKHVSTTSNHPSEPVDGETLVPNGQDFNGSVATSSTLVEKLQHENAELRRDLGAQTSMLTSRNRERERLQAEIEDLKLAARRVTDGSAIHGGRSVAGDSIFERSVSRAGNAMHGAGHERSGAGMPRSASRASGATRLTEVSDNEREREEWERKLSHARDDAAKTKMLNQELERELNAHLDFLSQAERDNAALLQEKEELSEDVQALSVERDELLTALEAKEGECEALRDEAVQTIDRLEEDLDHKEQEAQRVLQELEGRNEDFAGLEREMKNVTESLIQLEDDRAAARRRIQSLEAEVEEANRELETLDKRLREVNGKNERLEVQIESNQGEISFLREEQEGDKIKIGELEAAITAAHANIVEEKDRFRELEERLREERKQREILDSQEKQEVQKVLSDLNSQLAKSKEEVRKLRKSLSTKEVEASTWKEKLEELERNLREALGDLDGTRTSLLQDVHNLQIDLETAVAELDKARSDLAEKERLLRNRDVLLESTGLEGRRLADLLEKERQARRQDRQHFEQVQRSQATMSRTMHAHETRMLELETTRSQDKKRINTLEKQLHDQLLDRNNLLLALWNRLSTLCGTDWAQKYSLIDGQALPSVEQINRNLPGFNKNIILAVKTVEGIVGGFRQRIRTIEKDLWRDYQTLEHTLDVRVKRLDQLERTIQVQTATTRQTRTGSRGSTQSEHAEIFKLKGENKQLRADLQFQKEQAQQHNSYAPRSPPSRDTSRASMANTLLRAHSANAADALSFDPTSTVPGHSRQGSGGQAYSVNSALQPSEQRWIHRLKELERRLKGEREARLLDRSGARKRLEEGKAENEELRSMLERERERRQFLGEEEELVEAES</sequence>
<dbReference type="GO" id="GO:0005737">
    <property type="term" value="C:cytoplasm"/>
    <property type="evidence" value="ECO:0007669"/>
    <property type="project" value="UniProtKB-SubCell"/>
</dbReference>
<feature type="compositionally biased region" description="Low complexity" evidence="4">
    <location>
        <begin position="71"/>
        <end position="90"/>
    </location>
</feature>
<dbReference type="EMBL" id="ML975162">
    <property type="protein sequence ID" value="KAF1811257.1"/>
    <property type="molecule type" value="Genomic_DNA"/>
</dbReference>
<feature type="compositionally biased region" description="Polar residues" evidence="4">
    <location>
        <begin position="1132"/>
        <end position="1143"/>
    </location>
</feature>
<organism evidence="7">
    <name type="scientific">Eremomyces bilateralis CBS 781.70</name>
    <dbReference type="NCBI Taxonomy" id="1392243"/>
    <lineage>
        <taxon>Eukaryota</taxon>
        <taxon>Fungi</taxon>
        <taxon>Dikarya</taxon>
        <taxon>Ascomycota</taxon>
        <taxon>Pezizomycotina</taxon>
        <taxon>Dothideomycetes</taxon>
        <taxon>Dothideomycetes incertae sedis</taxon>
        <taxon>Eremomycetales</taxon>
        <taxon>Eremomycetaceae</taxon>
        <taxon>Eremomyces</taxon>
    </lineage>
</organism>
<dbReference type="Gene3D" id="1.10.287.1490">
    <property type="match status" value="1"/>
</dbReference>
<feature type="compositionally biased region" description="Basic and acidic residues" evidence="4">
    <location>
        <begin position="172"/>
        <end position="181"/>
    </location>
</feature>
<feature type="coiled-coil region" evidence="3">
    <location>
        <begin position="454"/>
        <end position="509"/>
    </location>
</feature>
<reference evidence="9" key="2">
    <citation type="submission" date="2020-04" db="EMBL/GenBank/DDBJ databases">
        <authorList>
            <consortium name="NCBI Genome Project"/>
        </authorList>
    </citation>
    <scope>NUCLEOTIDE SEQUENCE</scope>
    <source>
        <strain evidence="9">CBS 781.70</strain>
    </source>
</reference>
<dbReference type="GO" id="GO:0005815">
    <property type="term" value="C:microtubule organizing center"/>
    <property type="evidence" value="ECO:0007669"/>
    <property type="project" value="InterPro"/>
</dbReference>
<dbReference type="GO" id="GO:0003682">
    <property type="term" value="F:chromatin binding"/>
    <property type="evidence" value="ECO:0007669"/>
    <property type="project" value="TreeGrafter"/>
</dbReference>
<comment type="subcellular location">
    <subcellularLocation>
        <location evidence="1">Cytoplasm</location>
    </subcellularLocation>
</comment>
<feature type="coiled-coil region" evidence="3">
    <location>
        <begin position="371"/>
        <end position="412"/>
    </location>
</feature>
<keyword evidence="8" id="KW-1185">Reference proteome</keyword>
<evidence type="ECO:0008006" key="10">
    <source>
        <dbReference type="Google" id="ProtNLM"/>
    </source>
</evidence>
<feature type="domain" description="Mto1-like Mto2p-binding" evidence="6">
    <location>
        <begin position="1206"/>
        <end position="1257"/>
    </location>
</feature>
<dbReference type="PANTHER" id="PTHR43941">
    <property type="entry name" value="STRUCTURAL MAINTENANCE OF CHROMOSOMES PROTEIN 2"/>
    <property type="match status" value="1"/>
</dbReference>
<dbReference type="InterPro" id="IPR012943">
    <property type="entry name" value="Cnn_1N"/>
</dbReference>
<reference evidence="9" key="3">
    <citation type="submission" date="2025-04" db="UniProtKB">
        <authorList>
            <consortium name="RefSeq"/>
        </authorList>
    </citation>
    <scope>IDENTIFICATION</scope>
    <source>
        <strain evidence="9">CBS 781.70</strain>
    </source>
</reference>
<accession>A0A6G1FZH9</accession>
<dbReference type="SUPFAM" id="SSF57997">
    <property type="entry name" value="Tropomyosin"/>
    <property type="match status" value="1"/>
</dbReference>
<feature type="domain" description="Centrosomin N-terminal motif 1" evidence="5">
    <location>
        <begin position="203"/>
        <end position="274"/>
    </location>
</feature>
<feature type="region of interest" description="Disordered" evidence="4">
    <location>
        <begin position="53"/>
        <end position="146"/>
    </location>
</feature>
<protein>
    <recommendedName>
        <fullName evidence="10">Anucleate primary sterigmata protein B</fullName>
    </recommendedName>
</protein>
<name>A0A6G1FZH9_9PEZI</name>
<evidence type="ECO:0000313" key="7">
    <source>
        <dbReference type="EMBL" id="KAF1811257.1"/>
    </source>
</evidence>
<dbReference type="GO" id="GO:0000785">
    <property type="term" value="C:chromatin"/>
    <property type="evidence" value="ECO:0007669"/>
    <property type="project" value="TreeGrafter"/>
</dbReference>
<feature type="region of interest" description="Disordered" evidence="4">
    <location>
        <begin position="1"/>
        <end position="40"/>
    </location>
</feature>
<feature type="coiled-coil region" evidence="3">
    <location>
        <begin position="251"/>
        <end position="295"/>
    </location>
</feature>
<feature type="compositionally biased region" description="Basic and acidic residues" evidence="4">
    <location>
        <begin position="936"/>
        <end position="945"/>
    </location>
</feature>
<dbReference type="InterPro" id="IPR024545">
    <property type="entry name" value="Mto1-like_Mto2p-bd"/>
</dbReference>
<feature type="region of interest" description="Disordered" evidence="4">
    <location>
        <begin position="1227"/>
        <end position="1248"/>
    </location>
</feature>
<dbReference type="RefSeq" id="XP_033532888.1">
    <property type="nucleotide sequence ID" value="XM_033676528.1"/>
</dbReference>
<reference evidence="7 9" key="1">
    <citation type="submission" date="2020-01" db="EMBL/GenBank/DDBJ databases">
        <authorList>
            <consortium name="DOE Joint Genome Institute"/>
            <person name="Haridas S."/>
            <person name="Albert R."/>
            <person name="Binder M."/>
            <person name="Bloem J."/>
            <person name="Labutti K."/>
            <person name="Salamov A."/>
            <person name="Andreopoulos B."/>
            <person name="Baker S.E."/>
            <person name="Barry K."/>
            <person name="Bills G."/>
            <person name="Bluhm B.H."/>
            <person name="Cannon C."/>
            <person name="Castanera R."/>
            <person name="Culley D.E."/>
            <person name="Daum C."/>
            <person name="Ezra D."/>
            <person name="Gonzalez J.B."/>
            <person name="Henrissat B."/>
            <person name="Kuo A."/>
            <person name="Liang C."/>
            <person name="Lipzen A."/>
            <person name="Lutzoni F."/>
            <person name="Magnuson J."/>
            <person name="Mondo S."/>
            <person name="Nolan M."/>
            <person name="Ohm R."/>
            <person name="Pangilinan J."/>
            <person name="Park H.-J."/>
            <person name="Ramirez L."/>
            <person name="Alfaro M."/>
            <person name="Sun H."/>
            <person name="Tritt A."/>
            <person name="Yoshinaga Y."/>
            <person name="Zwiers L.-H."/>
            <person name="Turgeon B.G."/>
            <person name="Goodwin S.B."/>
            <person name="Spatafora J.W."/>
            <person name="Crous P.W."/>
            <person name="Grigoriev I.V."/>
        </authorList>
    </citation>
    <scope>NUCLEOTIDE SEQUENCE</scope>
    <source>
        <strain evidence="7 9">CBS 781.70</strain>
    </source>
</reference>
<feature type="region of interest" description="Disordered" evidence="4">
    <location>
        <begin position="534"/>
        <end position="578"/>
    </location>
</feature>
<dbReference type="Pfam" id="PF12808">
    <property type="entry name" value="Mto2_bdg"/>
    <property type="match status" value="1"/>
</dbReference>
<gene>
    <name evidence="7 9" type="ORF">P152DRAFT_399641</name>
</gene>
<feature type="region of interest" description="Disordered" evidence="4">
    <location>
        <begin position="1132"/>
        <end position="1154"/>
    </location>
</feature>
<feature type="compositionally biased region" description="Polar residues" evidence="4">
    <location>
        <begin position="946"/>
        <end position="955"/>
    </location>
</feature>
<evidence type="ECO:0000259" key="6">
    <source>
        <dbReference type="Pfam" id="PF12808"/>
    </source>
</evidence>
<feature type="region of interest" description="Disordered" evidence="4">
    <location>
        <begin position="1173"/>
        <end position="1200"/>
    </location>
</feature>
<dbReference type="GO" id="GO:0000793">
    <property type="term" value="C:condensed chromosome"/>
    <property type="evidence" value="ECO:0007669"/>
    <property type="project" value="TreeGrafter"/>
</dbReference>
<evidence type="ECO:0000256" key="4">
    <source>
        <dbReference type="SAM" id="MobiDB-lite"/>
    </source>
</evidence>
<keyword evidence="3" id="KW-0175">Coiled coil</keyword>
<feature type="compositionally biased region" description="Basic and acidic residues" evidence="4">
    <location>
        <begin position="565"/>
        <end position="578"/>
    </location>
</feature>
<evidence type="ECO:0000259" key="5">
    <source>
        <dbReference type="Pfam" id="PF07989"/>
    </source>
</evidence>
<dbReference type="Pfam" id="PF07989">
    <property type="entry name" value="Cnn_1N"/>
    <property type="match status" value="1"/>
</dbReference>
<feature type="compositionally biased region" description="Low complexity" evidence="4">
    <location>
        <begin position="184"/>
        <end position="193"/>
    </location>
</feature>